<evidence type="ECO:0000256" key="3">
    <source>
        <dbReference type="ARBA" id="ARBA00022723"/>
    </source>
</evidence>
<dbReference type="PANTHER" id="PTHR30096">
    <property type="entry name" value="4,5-DOPA DIOXYGENASE EXTRADIOL-LIKE PROTEIN"/>
    <property type="match status" value="1"/>
</dbReference>
<dbReference type="CDD" id="cd07363">
    <property type="entry name" value="45_DOPA_Dioxygenase"/>
    <property type="match status" value="1"/>
</dbReference>
<dbReference type="InterPro" id="IPR004183">
    <property type="entry name" value="Xdiol_dOase_suB"/>
</dbReference>
<evidence type="ECO:0000256" key="5">
    <source>
        <dbReference type="ARBA" id="ARBA00023002"/>
    </source>
</evidence>
<dbReference type="PANTHER" id="PTHR30096:SF0">
    <property type="entry name" value="4,5-DOPA DIOXYGENASE EXTRADIOL-LIKE PROTEIN"/>
    <property type="match status" value="1"/>
</dbReference>
<keyword evidence="3" id="KW-0479">Metal-binding</keyword>
<evidence type="ECO:0000313" key="7">
    <source>
        <dbReference type="EMBL" id="SMO80368.1"/>
    </source>
</evidence>
<dbReference type="GO" id="GO:0008270">
    <property type="term" value="F:zinc ion binding"/>
    <property type="evidence" value="ECO:0007669"/>
    <property type="project" value="InterPro"/>
</dbReference>
<dbReference type="SUPFAM" id="SSF53213">
    <property type="entry name" value="LigB-like"/>
    <property type="match status" value="1"/>
</dbReference>
<dbReference type="Gene3D" id="3.40.830.10">
    <property type="entry name" value="LigB-like"/>
    <property type="match status" value="1"/>
</dbReference>
<dbReference type="GO" id="GO:0016702">
    <property type="term" value="F:oxidoreductase activity, acting on single donors with incorporation of molecular oxygen, incorporation of two atoms of oxygen"/>
    <property type="evidence" value="ECO:0007669"/>
    <property type="project" value="UniProtKB-ARBA"/>
</dbReference>
<name>A0A521E8U8_9ACTN</name>
<proteinExistence type="inferred from homology"/>
<dbReference type="GO" id="GO:0008198">
    <property type="term" value="F:ferrous iron binding"/>
    <property type="evidence" value="ECO:0007669"/>
    <property type="project" value="InterPro"/>
</dbReference>
<accession>A0A521E8U8</accession>
<dbReference type="RefSeq" id="WP_221888175.1">
    <property type="nucleotide sequence ID" value="NZ_FXTJ01000004.1"/>
</dbReference>
<comment type="similarity">
    <text evidence="2">Belongs to the DODA-type extradiol aromatic ring-opening dioxygenase family.</text>
</comment>
<dbReference type="PIRSF" id="PIRSF006157">
    <property type="entry name" value="Doxgns_DODA"/>
    <property type="match status" value="1"/>
</dbReference>
<evidence type="ECO:0000259" key="6">
    <source>
        <dbReference type="Pfam" id="PF02900"/>
    </source>
</evidence>
<keyword evidence="8" id="KW-1185">Reference proteome</keyword>
<keyword evidence="4" id="KW-0862">Zinc</keyword>
<organism evidence="7 8">
    <name type="scientific">Geodermatophilus aquaeductus</name>
    <dbReference type="NCBI Taxonomy" id="1564161"/>
    <lineage>
        <taxon>Bacteria</taxon>
        <taxon>Bacillati</taxon>
        <taxon>Actinomycetota</taxon>
        <taxon>Actinomycetes</taxon>
        <taxon>Geodermatophilales</taxon>
        <taxon>Geodermatophilaceae</taxon>
        <taxon>Geodermatophilus</taxon>
    </lineage>
</organism>
<protein>
    <submittedName>
        <fullName evidence="7">4,5-DOPA dioxygenase extradiol</fullName>
    </submittedName>
</protein>
<gene>
    <name evidence="7" type="ORF">SAMN06273567_104348</name>
</gene>
<comment type="cofactor">
    <cofactor evidence="1">
        <name>Zn(2+)</name>
        <dbReference type="ChEBI" id="CHEBI:29105"/>
    </cofactor>
</comment>
<keyword evidence="7" id="KW-0223">Dioxygenase</keyword>
<dbReference type="NCBIfam" id="NF007914">
    <property type="entry name" value="PRK10628.1"/>
    <property type="match status" value="1"/>
</dbReference>
<dbReference type="Pfam" id="PF02900">
    <property type="entry name" value="LigB"/>
    <property type="match status" value="1"/>
</dbReference>
<evidence type="ECO:0000256" key="4">
    <source>
        <dbReference type="ARBA" id="ARBA00022833"/>
    </source>
</evidence>
<dbReference type="Proteomes" id="UP000317484">
    <property type="component" value="Unassembled WGS sequence"/>
</dbReference>
<evidence type="ECO:0000256" key="2">
    <source>
        <dbReference type="ARBA" id="ARBA00007581"/>
    </source>
</evidence>
<reference evidence="7 8" key="1">
    <citation type="submission" date="2017-05" db="EMBL/GenBank/DDBJ databases">
        <authorList>
            <person name="Varghese N."/>
            <person name="Submissions S."/>
        </authorList>
    </citation>
    <scope>NUCLEOTIDE SEQUENCE [LARGE SCALE GENOMIC DNA]</scope>
    <source>
        <strain evidence="7 8">DSM 46834</strain>
    </source>
</reference>
<dbReference type="InterPro" id="IPR014436">
    <property type="entry name" value="Extradiol_dOase_DODA"/>
</dbReference>
<feature type="domain" description="Extradiol ring-cleavage dioxygenase class III enzyme subunit B" evidence="6">
    <location>
        <begin position="41"/>
        <end position="249"/>
    </location>
</feature>
<dbReference type="AlphaFoldDB" id="A0A521E8U8"/>
<evidence type="ECO:0000256" key="1">
    <source>
        <dbReference type="ARBA" id="ARBA00001947"/>
    </source>
</evidence>
<dbReference type="EMBL" id="FXTJ01000004">
    <property type="protein sequence ID" value="SMO80368.1"/>
    <property type="molecule type" value="Genomic_DNA"/>
</dbReference>
<evidence type="ECO:0000313" key="8">
    <source>
        <dbReference type="Proteomes" id="UP000317484"/>
    </source>
</evidence>
<sequence>MTQAPTPPGDVMPAAFFGHGNPMNALEVNRYTSAWRAFGQAVPRPRAILVISAHWYTNATAVTAMPRPRTIHDFYGFPRPLFDVQYPAPGLPALADEVSDVVHPTWVGADVDSWGIDHGTWSVLVHAFPDASIPVVQLSINAFKDFDHHLELGRRLAPLRERGVLIVASGNVVHNLRGMDWELTDHGYDWAHRFDQDAKERMLTDPTEFATLDAHADYRNAVPTPDHFIPALYLAGLAGAAENDSTDVLVDGYAYGSLSMTAYTLGLTCPVGTAGGGAPQPPAGTPPDGSNI</sequence>
<keyword evidence="5" id="KW-0560">Oxidoreductase</keyword>